<feature type="compositionally biased region" description="Pro residues" evidence="2">
    <location>
        <begin position="202"/>
        <end position="216"/>
    </location>
</feature>
<feature type="region of interest" description="Disordered" evidence="2">
    <location>
        <begin position="43"/>
        <end position="64"/>
    </location>
</feature>
<name>A0A8J5XWC2_DIALT</name>
<feature type="domain" description="Homeobox" evidence="3">
    <location>
        <begin position="265"/>
        <end position="316"/>
    </location>
</feature>
<feature type="compositionally biased region" description="Pro residues" evidence="2">
    <location>
        <begin position="249"/>
        <end position="258"/>
    </location>
</feature>
<dbReference type="Proteomes" id="UP000751190">
    <property type="component" value="Unassembled WGS sequence"/>
</dbReference>
<dbReference type="PROSITE" id="PS50071">
    <property type="entry name" value="HOMEOBOX_2"/>
    <property type="match status" value="1"/>
</dbReference>
<dbReference type="SUPFAM" id="SSF46689">
    <property type="entry name" value="Homeodomain-like"/>
    <property type="match status" value="1"/>
</dbReference>
<keyword evidence="1" id="KW-0539">Nucleus</keyword>
<sequence>MATEEAEALLAARALSELCNGPTFAVATSPGSPLRRRVQLLAPPGRASAAPARLPPPQYERAATPPSAAAAPAHAKFDECRPPATPPLQLARPSEPARAPAYMYTQPQYVACAQQPMAPAPPVTAAWPHYAPMRPAAQAYGYHPYAYACAPVAQPHAPFALARAQVCPPMMRPPHPHPWLIPQPPTASSSSYTTHPSAYLAQPPPRALPAPLPPPAQQLRMPLPPTGLGKRKERPTGASAPPGAFTSPPRAPSPPMPTGAPGRMLTREQQLLLAMAFSRDPYPPQSELDELVRGTGMTLDDVRHWLASRRMLKSKLQLKIDEQKQGKAHFGHADGAWPNLPGEMPATDAHANEAGAPPKDQLPRGSMLPAQRAPHAQVDTPPESPLHHMPFSASPPWATAAPPSAWPQHALPPQPRGYGPPLLCASGGQRPA</sequence>
<comment type="subcellular location">
    <subcellularLocation>
        <location evidence="1">Nucleus</location>
    </subcellularLocation>
</comment>
<dbReference type="InterPro" id="IPR001356">
    <property type="entry name" value="HD"/>
</dbReference>
<dbReference type="Gene3D" id="1.10.10.60">
    <property type="entry name" value="Homeodomain-like"/>
    <property type="match status" value="1"/>
</dbReference>
<dbReference type="OrthoDB" id="6159439at2759"/>
<keyword evidence="5" id="KW-1185">Reference proteome</keyword>
<evidence type="ECO:0000259" key="3">
    <source>
        <dbReference type="PROSITE" id="PS50071"/>
    </source>
</evidence>
<proteinExistence type="predicted"/>
<feature type="region of interest" description="Disordered" evidence="2">
    <location>
        <begin position="344"/>
        <end position="432"/>
    </location>
</feature>
<dbReference type="InterPro" id="IPR009057">
    <property type="entry name" value="Homeodomain-like_sf"/>
</dbReference>
<feature type="region of interest" description="Disordered" evidence="2">
    <location>
        <begin position="178"/>
        <end position="262"/>
    </location>
</feature>
<feature type="compositionally biased region" description="Low complexity" evidence="2">
    <location>
        <begin position="392"/>
        <end position="407"/>
    </location>
</feature>
<dbReference type="EMBL" id="JAGTXO010000001">
    <property type="protein sequence ID" value="KAG8470236.1"/>
    <property type="molecule type" value="Genomic_DNA"/>
</dbReference>
<gene>
    <name evidence="4" type="ORF">KFE25_008657</name>
</gene>
<dbReference type="AlphaFoldDB" id="A0A8J5XWC2"/>
<organism evidence="4 5">
    <name type="scientific">Diacronema lutheri</name>
    <name type="common">Unicellular marine alga</name>
    <name type="synonym">Monochrysis lutheri</name>
    <dbReference type="NCBI Taxonomy" id="2081491"/>
    <lineage>
        <taxon>Eukaryota</taxon>
        <taxon>Haptista</taxon>
        <taxon>Haptophyta</taxon>
        <taxon>Pavlovophyceae</taxon>
        <taxon>Pavlovales</taxon>
        <taxon>Pavlovaceae</taxon>
        <taxon>Diacronema</taxon>
    </lineage>
</organism>
<feature type="compositionally biased region" description="Low complexity" evidence="2">
    <location>
        <begin position="43"/>
        <end position="52"/>
    </location>
</feature>
<feature type="compositionally biased region" description="Polar residues" evidence="2">
    <location>
        <begin position="186"/>
        <end position="196"/>
    </location>
</feature>
<keyword evidence="1" id="KW-0238">DNA-binding</keyword>
<keyword evidence="1" id="KW-0371">Homeobox</keyword>
<accession>A0A8J5XWC2</accession>
<evidence type="ECO:0000313" key="4">
    <source>
        <dbReference type="EMBL" id="KAG8470236.1"/>
    </source>
</evidence>
<comment type="caution">
    <text evidence="4">The sequence shown here is derived from an EMBL/GenBank/DDBJ whole genome shotgun (WGS) entry which is preliminary data.</text>
</comment>
<reference evidence="4" key="1">
    <citation type="submission" date="2021-05" db="EMBL/GenBank/DDBJ databases">
        <title>The genome of the haptophyte Pavlova lutheri (Diacronema luteri, Pavlovales) - a model for lipid biosynthesis in eukaryotic algae.</title>
        <authorList>
            <person name="Hulatt C.J."/>
            <person name="Posewitz M.C."/>
        </authorList>
    </citation>
    <scope>NUCLEOTIDE SEQUENCE</scope>
    <source>
        <strain evidence="4">NIVA-4/92</strain>
    </source>
</reference>
<dbReference type="GO" id="GO:0003677">
    <property type="term" value="F:DNA binding"/>
    <property type="evidence" value="ECO:0007669"/>
    <property type="project" value="UniProtKB-UniRule"/>
</dbReference>
<dbReference type="GO" id="GO:0005634">
    <property type="term" value="C:nucleus"/>
    <property type="evidence" value="ECO:0007669"/>
    <property type="project" value="UniProtKB-SubCell"/>
</dbReference>
<protein>
    <recommendedName>
        <fullName evidence="3">Homeobox domain-containing protein</fullName>
    </recommendedName>
</protein>
<dbReference type="CDD" id="cd00086">
    <property type="entry name" value="homeodomain"/>
    <property type="match status" value="1"/>
</dbReference>
<feature type="DNA-binding region" description="Homeobox" evidence="1">
    <location>
        <begin position="267"/>
        <end position="317"/>
    </location>
</feature>
<evidence type="ECO:0000256" key="2">
    <source>
        <dbReference type="SAM" id="MobiDB-lite"/>
    </source>
</evidence>
<dbReference type="SMART" id="SM00389">
    <property type="entry name" value="HOX"/>
    <property type="match status" value="1"/>
</dbReference>
<evidence type="ECO:0000256" key="1">
    <source>
        <dbReference type="PROSITE-ProRule" id="PRU00108"/>
    </source>
</evidence>
<evidence type="ECO:0000313" key="5">
    <source>
        <dbReference type="Proteomes" id="UP000751190"/>
    </source>
</evidence>